<feature type="compositionally biased region" description="Acidic residues" evidence="1">
    <location>
        <begin position="80"/>
        <end position="98"/>
    </location>
</feature>
<feature type="compositionally biased region" description="Polar residues" evidence="1">
    <location>
        <begin position="32"/>
        <end position="45"/>
    </location>
</feature>
<name>A0AAN6RJ72_9PLEO</name>
<organism evidence="2 3">
    <name type="scientific">Pseudopithomyces chartarum</name>
    <dbReference type="NCBI Taxonomy" id="1892770"/>
    <lineage>
        <taxon>Eukaryota</taxon>
        <taxon>Fungi</taxon>
        <taxon>Dikarya</taxon>
        <taxon>Ascomycota</taxon>
        <taxon>Pezizomycotina</taxon>
        <taxon>Dothideomycetes</taxon>
        <taxon>Pleosporomycetidae</taxon>
        <taxon>Pleosporales</taxon>
        <taxon>Massarineae</taxon>
        <taxon>Didymosphaeriaceae</taxon>
        <taxon>Pseudopithomyces</taxon>
    </lineage>
</organism>
<protein>
    <submittedName>
        <fullName evidence="2">Uncharacterized protein</fullName>
    </submittedName>
</protein>
<keyword evidence="3" id="KW-1185">Reference proteome</keyword>
<comment type="caution">
    <text evidence="2">The sequence shown here is derived from an EMBL/GenBank/DDBJ whole genome shotgun (WGS) entry which is preliminary data.</text>
</comment>
<evidence type="ECO:0000256" key="1">
    <source>
        <dbReference type="SAM" id="MobiDB-lite"/>
    </source>
</evidence>
<gene>
    <name evidence="2" type="ORF">GRF29_19g2774604</name>
</gene>
<reference evidence="2 3" key="1">
    <citation type="submission" date="2021-02" db="EMBL/GenBank/DDBJ databases">
        <title>Genome assembly of Pseudopithomyces chartarum.</title>
        <authorList>
            <person name="Jauregui R."/>
            <person name="Singh J."/>
            <person name="Voisey C."/>
        </authorList>
    </citation>
    <scope>NUCLEOTIDE SEQUENCE [LARGE SCALE GENOMIC DNA]</scope>
    <source>
        <strain evidence="2 3">AGR01</strain>
    </source>
</reference>
<proteinExistence type="predicted"/>
<evidence type="ECO:0000313" key="2">
    <source>
        <dbReference type="EMBL" id="KAK3215285.1"/>
    </source>
</evidence>
<feature type="compositionally biased region" description="Polar residues" evidence="1">
    <location>
        <begin position="108"/>
        <end position="122"/>
    </location>
</feature>
<accession>A0AAN6RJ72</accession>
<dbReference type="AlphaFoldDB" id="A0AAN6RJ72"/>
<evidence type="ECO:0000313" key="3">
    <source>
        <dbReference type="Proteomes" id="UP001280581"/>
    </source>
</evidence>
<dbReference type="Proteomes" id="UP001280581">
    <property type="component" value="Unassembled WGS sequence"/>
</dbReference>
<dbReference type="EMBL" id="WVTA01000003">
    <property type="protein sequence ID" value="KAK3215285.1"/>
    <property type="molecule type" value="Genomic_DNA"/>
</dbReference>
<sequence>MPPTNRPETLTWYDGLVGGQLSLSAIAERGPTTPQKRGANANTQLPTPPSTGDFRKTVHFELPSGSPTQSKRRRLHVKDEDESALAEYADLDDSDYSSDESVLGESPIESTLEQENSLNLDSPSHIDERSAPGNTGNTTSIQLAEPFVTSDVTQPFPFMKLPKVVRKKVYDFLLVVPGLICVRQNHTSYHHEEKAFLFAETRQLLPGIAYALPQIAVNKFKVRFSRFQYTNAGILRVSKEVYTEARAVMYVRRKQLRDRLPKHGNGPPPDFKIQLFPRGCQNHVRSLSIRVRALYPLKWLLNGGYGEIKNACKGLDTLNVIFEVESGSRDFGKVFSKKEDELWASYVLFRQANDNNTHSSSSPIYDIHANFPHSPVKRLHTTIKTEIFAGKNVKTLPIWLTFRVLFNGEAYDDLSEPTTHNINVDLGRGDVSPTDAAEEHLRRYYIKRGLPEAFEMFKKGGR</sequence>
<feature type="region of interest" description="Disordered" evidence="1">
    <location>
        <begin position="26"/>
        <end position="139"/>
    </location>
</feature>